<dbReference type="VEuPathDB" id="FungiDB:BD410DRAFT_791484"/>
<dbReference type="AlphaFoldDB" id="A0A4Y7PYL3"/>
<evidence type="ECO:0000313" key="2">
    <source>
        <dbReference type="Proteomes" id="UP000294933"/>
    </source>
</evidence>
<proteinExistence type="predicted"/>
<dbReference type="EMBL" id="ML170191">
    <property type="protein sequence ID" value="TDL20098.1"/>
    <property type="molecule type" value="Genomic_DNA"/>
</dbReference>
<protein>
    <submittedName>
        <fullName evidence="1">Uncharacterized protein</fullName>
    </submittedName>
</protein>
<organism evidence="1 2">
    <name type="scientific">Rickenella mellea</name>
    <dbReference type="NCBI Taxonomy" id="50990"/>
    <lineage>
        <taxon>Eukaryota</taxon>
        <taxon>Fungi</taxon>
        <taxon>Dikarya</taxon>
        <taxon>Basidiomycota</taxon>
        <taxon>Agaricomycotina</taxon>
        <taxon>Agaricomycetes</taxon>
        <taxon>Hymenochaetales</taxon>
        <taxon>Rickenellaceae</taxon>
        <taxon>Rickenella</taxon>
    </lineage>
</organism>
<gene>
    <name evidence="1" type="ORF">BD410DRAFT_791484</name>
</gene>
<sequence>MQEPRHGGPVRGGSSRLIELRQSGQGTGASFISSSILLGFVQFFTQSALSTTCGAGNQSCWASPVQYTARQAFNTHWGRYAVSNRWHRQIWAGTLNMHPYGHALTCGIGRPHFMGFGITTDGNALTERVIGCEKRR</sequence>
<accession>A0A4Y7PYL3</accession>
<reference evidence="1 2" key="1">
    <citation type="submission" date="2018-06" db="EMBL/GenBank/DDBJ databases">
        <title>A transcriptomic atlas of mushroom development highlights an independent origin of complex multicellularity.</title>
        <authorList>
            <consortium name="DOE Joint Genome Institute"/>
            <person name="Krizsan K."/>
            <person name="Almasi E."/>
            <person name="Merenyi Z."/>
            <person name="Sahu N."/>
            <person name="Viragh M."/>
            <person name="Koszo T."/>
            <person name="Mondo S."/>
            <person name="Kiss B."/>
            <person name="Balint B."/>
            <person name="Kues U."/>
            <person name="Barry K."/>
            <person name="Hegedus J.C."/>
            <person name="Henrissat B."/>
            <person name="Johnson J."/>
            <person name="Lipzen A."/>
            <person name="Ohm R."/>
            <person name="Nagy I."/>
            <person name="Pangilinan J."/>
            <person name="Yan J."/>
            <person name="Xiong Y."/>
            <person name="Grigoriev I.V."/>
            <person name="Hibbett D.S."/>
            <person name="Nagy L.G."/>
        </authorList>
    </citation>
    <scope>NUCLEOTIDE SEQUENCE [LARGE SCALE GENOMIC DNA]</scope>
    <source>
        <strain evidence="1 2">SZMC22713</strain>
    </source>
</reference>
<evidence type="ECO:0000313" key="1">
    <source>
        <dbReference type="EMBL" id="TDL20098.1"/>
    </source>
</evidence>
<dbReference type="Proteomes" id="UP000294933">
    <property type="component" value="Unassembled WGS sequence"/>
</dbReference>
<name>A0A4Y7PYL3_9AGAM</name>
<keyword evidence="2" id="KW-1185">Reference proteome</keyword>